<dbReference type="InterPro" id="IPR029058">
    <property type="entry name" value="AB_hydrolase_fold"/>
</dbReference>
<proteinExistence type="predicted"/>
<protein>
    <submittedName>
        <fullName evidence="2">Alpha/beta fold hydrolase</fullName>
    </submittedName>
</protein>
<name>A0A4V6PE75_9ACTN</name>
<gene>
    <name evidence="2" type="ORF">E1263_15065</name>
</gene>
<dbReference type="GO" id="GO:0016787">
    <property type="term" value="F:hydrolase activity"/>
    <property type="evidence" value="ECO:0007669"/>
    <property type="project" value="UniProtKB-KW"/>
</dbReference>
<dbReference type="Proteomes" id="UP000295124">
    <property type="component" value="Unassembled WGS sequence"/>
</dbReference>
<sequence length="213" mass="22180">MMGSAQQYHRVGPALATRGYRAIAVDLPGHGNSPTARSGLSAWAAAVTDAVSGHPALAIGQSLGGVVLAASALQPARAVYVDIPLTASPGPPRTAEELTAKFTAAQAGRTLAALRKSKPAWSDADRQVEATAAQQFDVATAVALELANDKHPTPATDVPSLVIHANPSRYVSATRAAELQAQGFTVRAIPAADHTLWYSHFAEFMAALDNWPL</sequence>
<reference evidence="2 3" key="1">
    <citation type="submission" date="2019-03" db="EMBL/GenBank/DDBJ databases">
        <title>Draft genome sequences of novel Actinobacteria.</title>
        <authorList>
            <person name="Sahin N."/>
            <person name="Ay H."/>
            <person name="Saygin H."/>
        </authorList>
    </citation>
    <scope>NUCLEOTIDE SEQUENCE [LARGE SCALE GENOMIC DNA]</scope>
    <source>
        <strain evidence="2 3">JCM 13523</strain>
    </source>
</reference>
<dbReference type="Gene3D" id="3.40.50.1820">
    <property type="entry name" value="alpha/beta hydrolase"/>
    <property type="match status" value="1"/>
</dbReference>
<dbReference type="AlphaFoldDB" id="A0A4V6PE75"/>
<dbReference type="SUPFAM" id="SSF53474">
    <property type="entry name" value="alpha/beta-Hydrolases"/>
    <property type="match status" value="1"/>
</dbReference>
<comment type="caution">
    <text evidence="2">The sequence shown here is derived from an EMBL/GenBank/DDBJ whole genome shotgun (WGS) entry which is preliminary data.</text>
</comment>
<evidence type="ECO:0000259" key="1">
    <source>
        <dbReference type="Pfam" id="PF12697"/>
    </source>
</evidence>
<evidence type="ECO:0000313" key="3">
    <source>
        <dbReference type="Proteomes" id="UP000295124"/>
    </source>
</evidence>
<dbReference type="PANTHER" id="PTHR43194:SF2">
    <property type="entry name" value="PEROXISOMAL MEMBRANE PROTEIN LPX1"/>
    <property type="match status" value="1"/>
</dbReference>
<dbReference type="EMBL" id="SMKX01000035">
    <property type="protein sequence ID" value="TDD59507.1"/>
    <property type="molecule type" value="Genomic_DNA"/>
</dbReference>
<evidence type="ECO:0000313" key="2">
    <source>
        <dbReference type="EMBL" id="TDD59507.1"/>
    </source>
</evidence>
<dbReference type="PANTHER" id="PTHR43194">
    <property type="entry name" value="HYDROLASE ALPHA/BETA FOLD FAMILY"/>
    <property type="match status" value="1"/>
</dbReference>
<dbReference type="OrthoDB" id="3827413at2"/>
<dbReference type="Pfam" id="PF12697">
    <property type="entry name" value="Abhydrolase_6"/>
    <property type="match status" value="1"/>
</dbReference>
<dbReference type="InterPro" id="IPR050228">
    <property type="entry name" value="Carboxylesterase_BioH"/>
</dbReference>
<keyword evidence="2" id="KW-0378">Hydrolase</keyword>
<keyword evidence="3" id="KW-1185">Reference proteome</keyword>
<feature type="domain" description="AB hydrolase-1" evidence="1">
    <location>
        <begin position="10"/>
        <end position="206"/>
    </location>
</feature>
<organism evidence="2 3">
    <name type="scientific">Kribbella antibiotica</name>
    <dbReference type="NCBI Taxonomy" id="190195"/>
    <lineage>
        <taxon>Bacteria</taxon>
        <taxon>Bacillati</taxon>
        <taxon>Actinomycetota</taxon>
        <taxon>Actinomycetes</taxon>
        <taxon>Propionibacteriales</taxon>
        <taxon>Kribbellaceae</taxon>
        <taxon>Kribbella</taxon>
    </lineage>
</organism>
<dbReference type="InterPro" id="IPR000073">
    <property type="entry name" value="AB_hydrolase_1"/>
</dbReference>
<accession>A0A4V6PE75</accession>